<evidence type="ECO:0000313" key="1">
    <source>
        <dbReference type="EMBL" id="BCU69379.1"/>
    </source>
</evidence>
<gene>
    <name evidence="1" type="ORF">KN1_06760</name>
</gene>
<dbReference type="AlphaFoldDB" id="A0A8D5U507"/>
<accession>A0A8D5U507</accession>
<dbReference type="GeneID" id="66162433"/>
<name>A0A8D5U507_9CREN</name>
<dbReference type="Proteomes" id="UP000825123">
    <property type="component" value="Chromosome"/>
</dbReference>
<evidence type="ECO:0000313" key="2">
    <source>
        <dbReference type="Proteomes" id="UP000825123"/>
    </source>
</evidence>
<dbReference type="KEGG" id="csty:KN1_06760"/>
<organism evidence="1 2">
    <name type="scientific">Stygiolobus caldivivus</name>
    <dbReference type="NCBI Taxonomy" id="2824673"/>
    <lineage>
        <taxon>Archaea</taxon>
        <taxon>Thermoproteota</taxon>
        <taxon>Thermoprotei</taxon>
        <taxon>Sulfolobales</taxon>
        <taxon>Sulfolobaceae</taxon>
        <taxon>Stygiolobus</taxon>
    </lineage>
</organism>
<sequence length="109" mass="12583">MEVRDILWRLIDNDIPLANDDFTTYLIKDGAITEEDLKAWIEATKKVKEAYKQLPNEALSLNLLNEALNILNSISPKKPFPPDTKVRFEEVKQNIKKAIEELGKKDNKM</sequence>
<reference evidence="1 2" key="1">
    <citation type="submission" date="2021-04" db="EMBL/GenBank/DDBJ databases">
        <title>Complete genome sequence of Stygiolobus sp. KN-1.</title>
        <authorList>
            <person name="Nakamura K."/>
            <person name="Sakai H."/>
            <person name="Kurosawa N."/>
        </authorList>
    </citation>
    <scope>NUCLEOTIDE SEQUENCE [LARGE SCALE GENOMIC DNA]</scope>
    <source>
        <strain evidence="1 2">KN-1</strain>
    </source>
</reference>
<protein>
    <submittedName>
        <fullName evidence="1">Uncharacterized protein</fullName>
    </submittedName>
</protein>
<keyword evidence="2" id="KW-1185">Reference proteome</keyword>
<dbReference type="EMBL" id="AP024597">
    <property type="protein sequence ID" value="BCU69379.1"/>
    <property type="molecule type" value="Genomic_DNA"/>
</dbReference>
<proteinExistence type="predicted"/>
<dbReference type="RefSeq" id="WP_221289411.1">
    <property type="nucleotide sequence ID" value="NZ_AP024597.1"/>
</dbReference>